<feature type="compositionally biased region" description="Pro residues" evidence="2">
    <location>
        <begin position="538"/>
        <end position="547"/>
    </location>
</feature>
<dbReference type="Gene3D" id="1.10.720.30">
    <property type="entry name" value="SAP domain"/>
    <property type="match status" value="1"/>
</dbReference>
<dbReference type="InterPro" id="IPR012677">
    <property type="entry name" value="Nucleotide-bd_a/b_plait_sf"/>
</dbReference>
<organism evidence="5">
    <name type="scientific">Selaginella moellendorffii</name>
    <name type="common">Spikemoss</name>
    <dbReference type="NCBI Taxonomy" id="88036"/>
    <lineage>
        <taxon>Eukaryota</taxon>
        <taxon>Viridiplantae</taxon>
        <taxon>Streptophyta</taxon>
        <taxon>Embryophyta</taxon>
        <taxon>Tracheophyta</taxon>
        <taxon>Lycopodiopsida</taxon>
        <taxon>Selaginellales</taxon>
        <taxon>Selaginellaceae</taxon>
        <taxon>Selaginella</taxon>
    </lineage>
</organism>
<dbReference type="InterPro" id="IPR036361">
    <property type="entry name" value="SAP_dom_sf"/>
</dbReference>
<feature type="compositionally biased region" description="Basic and acidic residues" evidence="2">
    <location>
        <begin position="549"/>
        <end position="563"/>
    </location>
</feature>
<proteinExistence type="predicted"/>
<dbReference type="InParanoid" id="D8RWQ6"/>
<feature type="compositionally biased region" description="Basic and acidic residues" evidence="2">
    <location>
        <begin position="293"/>
        <end position="332"/>
    </location>
</feature>
<dbReference type="PANTHER" id="PTHR47031">
    <property type="entry name" value="SAP DNA-BINDING DOMAIN-CONTAINING PROTEIN"/>
    <property type="match status" value="1"/>
</dbReference>
<dbReference type="Gene3D" id="3.30.70.330">
    <property type="match status" value="1"/>
</dbReference>
<keyword evidence="5" id="KW-1185">Reference proteome</keyword>
<dbReference type="CDD" id="cd12432">
    <property type="entry name" value="RRM_ACINU"/>
    <property type="match status" value="1"/>
</dbReference>
<dbReference type="HOGENOM" id="CLU_014901_0_0_1"/>
<dbReference type="KEGG" id="smo:SELMODRAFT_442865"/>
<keyword evidence="1" id="KW-0175">Coiled coil</keyword>
<dbReference type="SUPFAM" id="SSF54928">
    <property type="entry name" value="RNA-binding domain, RBD"/>
    <property type="match status" value="1"/>
</dbReference>
<dbReference type="Proteomes" id="UP000001514">
    <property type="component" value="Unassembled WGS sequence"/>
</dbReference>
<evidence type="ECO:0000256" key="1">
    <source>
        <dbReference type="SAM" id="Coils"/>
    </source>
</evidence>
<name>D8RWQ6_SELML</name>
<dbReference type="Pfam" id="PF16294">
    <property type="entry name" value="RSB_motif"/>
    <property type="match status" value="1"/>
</dbReference>
<dbReference type="EMBL" id="GL377593">
    <property type="protein sequence ID" value="EFJ23297.1"/>
    <property type="molecule type" value="Genomic_DNA"/>
</dbReference>
<dbReference type="SMART" id="SM00513">
    <property type="entry name" value="SAP"/>
    <property type="match status" value="1"/>
</dbReference>
<evidence type="ECO:0000259" key="3">
    <source>
        <dbReference type="PROSITE" id="PS50800"/>
    </source>
</evidence>
<dbReference type="AlphaFoldDB" id="D8RWQ6"/>
<dbReference type="InterPro" id="IPR003034">
    <property type="entry name" value="SAP_dom"/>
</dbReference>
<dbReference type="eggNOG" id="KOG2416">
    <property type="taxonomic scope" value="Eukaryota"/>
</dbReference>
<dbReference type="GO" id="GO:0003676">
    <property type="term" value="F:nucleic acid binding"/>
    <property type="evidence" value="ECO:0007669"/>
    <property type="project" value="InterPro"/>
</dbReference>
<dbReference type="Gramene" id="EFJ23297">
    <property type="protein sequence ID" value="EFJ23297"/>
    <property type="gene ID" value="SELMODRAFT_442865"/>
</dbReference>
<accession>D8RWQ6</accession>
<feature type="coiled-coil region" evidence="1">
    <location>
        <begin position="31"/>
        <end position="70"/>
    </location>
</feature>
<reference evidence="4 5" key="1">
    <citation type="journal article" date="2011" name="Science">
        <title>The Selaginella genome identifies genetic changes associated with the evolution of vascular plants.</title>
        <authorList>
            <person name="Banks J.A."/>
            <person name="Nishiyama T."/>
            <person name="Hasebe M."/>
            <person name="Bowman J.L."/>
            <person name="Gribskov M."/>
            <person name="dePamphilis C."/>
            <person name="Albert V.A."/>
            <person name="Aono N."/>
            <person name="Aoyama T."/>
            <person name="Ambrose B.A."/>
            <person name="Ashton N.W."/>
            <person name="Axtell M.J."/>
            <person name="Barker E."/>
            <person name="Barker M.S."/>
            <person name="Bennetzen J.L."/>
            <person name="Bonawitz N.D."/>
            <person name="Chapple C."/>
            <person name="Cheng C."/>
            <person name="Correa L.G."/>
            <person name="Dacre M."/>
            <person name="DeBarry J."/>
            <person name="Dreyer I."/>
            <person name="Elias M."/>
            <person name="Engstrom E.M."/>
            <person name="Estelle M."/>
            <person name="Feng L."/>
            <person name="Finet C."/>
            <person name="Floyd S.K."/>
            <person name="Frommer W.B."/>
            <person name="Fujita T."/>
            <person name="Gramzow L."/>
            <person name="Gutensohn M."/>
            <person name="Harholt J."/>
            <person name="Hattori M."/>
            <person name="Heyl A."/>
            <person name="Hirai T."/>
            <person name="Hiwatashi Y."/>
            <person name="Ishikawa M."/>
            <person name="Iwata M."/>
            <person name="Karol K.G."/>
            <person name="Koehler B."/>
            <person name="Kolukisaoglu U."/>
            <person name="Kubo M."/>
            <person name="Kurata T."/>
            <person name="Lalonde S."/>
            <person name="Li K."/>
            <person name="Li Y."/>
            <person name="Litt A."/>
            <person name="Lyons E."/>
            <person name="Manning G."/>
            <person name="Maruyama T."/>
            <person name="Michael T.P."/>
            <person name="Mikami K."/>
            <person name="Miyazaki S."/>
            <person name="Morinaga S."/>
            <person name="Murata T."/>
            <person name="Mueller-Roeber B."/>
            <person name="Nelson D.R."/>
            <person name="Obara M."/>
            <person name="Oguri Y."/>
            <person name="Olmstead R.G."/>
            <person name="Onodera N."/>
            <person name="Petersen B.L."/>
            <person name="Pils B."/>
            <person name="Prigge M."/>
            <person name="Rensing S.A."/>
            <person name="Riano-Pachon D.M."/>
            <person name="Roberts A.W."/>
            <person name="Sato Y."/>
            <person name="Scheller H.V."/>
            <person name="Schulz B."/>
            <person name="Schulz C."/>
            <person name="Shakirov E.V."/>
            <person name="Shibagaki N."/>
            <person name="Shinohara N."/>
            <person name="Shippen D.E."/>
            <person name="Soerensen I."/>
            <person name="Sotooka R."/>
            <person name="Sugimoto N."/>
            <person name="Sugita M."/>
            <person name="Sumikawa N."/>
            <person name="Tanurdzic M."/>
            <person name="Theissen G."/>
            <person name="Ulvskov P."/>
            <person name="Wakazuki S."/>
            <person name="Weng J.K."/>
            <person name="Willats W.W."/>
            <person name="Wipf D."/>
            <person name="Wolf P.G."/>
            <person name="Yang L."/>
            <person name="Zimmer A.D."/>
            <person name="Zhu Q."/>
            <person name="Mitros T."/>
            <person name="Hellsten U."/>
            <person name="Loque D."/>
            <person name="Otillar R."/>
            <person name="Salamov A."/>
            <person name="Schmutz J."/>
            <person name="Shapiro H."/>
            <person name="Lindquist E."/>
            <person name="Lucas S."/>
            <person name="Rokhsar D."/>
            <person name="Grigoriev I.V."/>
        </authorList>
    </citation>
    <scope>NUCLEOTIDE SEQUENCE [LARGE SCALE GENOMIC DNA]</scope>
</reference>
<dbReference type="STRING" id="88036.D8RWQ6"/>
<feature type="region of interest" description="Disordered" evidence="2">
    <location>
        <begin position="293"/>
        <end position="429"/>
    </location>
</feature>
<dbReference type="SUPFAM" id="SSF68906">
    <property type="entry name" value="SAP domain"/>
    <property type="match status" value="1"/>
</dbReference>
<feature type="region of interest" description="Disordered" evidence="2">
    <location>
        <begin position="529"/>
        <end position="563"/>
    </location>
</feature>
<gene>
    <name evidence="4" type="ORF">SELMODRAFT_442865</name>
</gene>
<evidence type="ECO:0000313" key="5">
    <source>
        <dbReference type="Proteomes" id="UP000001514"/>
    </source>
</evidence>
<dbReference type="PROSITE" id="PS50800">
    <property type="entry name" value="SAP"/>
    <property type="match status" value="1"/>
</dbReference>
<dbReference type="InterPro" id="IPR032552">
    <property type="entry name" value="RSB_motif"/>
</dbReference>
<dbReference type="InterPro" id="IPR035979">
    <property type="entry name" value="RBD_domain_sf"/>
</dbReference>
<feature type="domain" description="SAP" evidence="3">
    <location>
        <begin position="4"/>
        <end position="38"/>
    </location>
</feature>
<evidence type="ECO:0000313" key="4">
    <source>
        <dbReference type="EMBL" id="EFJ23297.1"/>
    </source>
</evidence>
<dbReference type="PANTHER" id="PTHR47031:SF3">
    <property type="entry name" value="SAP DOMAIN-CONTAINING PROTEIN"/>
    <property type="match status" value="1"/>
</dbReference>
<dbReference type="Pfam" id="PF02037">
    <property type="entry name" value="SAP"/>
    <property type="match status" value="1"/>
</dbReference>
<protein>
    <recommendedName>
        <fullName evidence="3">SAP domain-containing protein</fullName>
    </recommendedName>
</protein>
<sequence length="644" mass="70776">MKTPEQLKVTELKEELKRRGLSPKGLKKELVERLESALRDENVRAEAMARAQAQAQQQEEAIAVKAAQEEIEVPPPVAEEEMDVPAPVAEETVSVLEGTLVTTTTDEVSNVGEMDSFVKETVMEETVHVTNLNQPAPEETMVESVVTVEETTIKVVEEMPSMAAPMLEEEAKLEGGAVAAEGLTPTGLEEGIKLEGEPVVEELAKGESFVVVEKTEEVVIKVDVEAKAESVEDVLAATQNVLHEGLKEIASVEDLKNESVLQDETLEALKDMNEAVEDLKDAVEDEKEIVVEAMKDDKEDSKDRDSVEEDLKIKDSDKESMDNVDGDSKAMDVDAEAQAGLKRKDNGEQQVDQSKRQRRWNSGKNMGADVETRPKVSPDLIVNDGSNLAGGNSVGTRPLADRPARSVVSPLSDAANNGRIVSPSDKNPTTSLRIDRFVRPFTLKALKDLLADTGNFTDFWMDQIKTHCYVTYSSVDEAVATRNALHNLKWPVIGGKQLVAEFVEPEEVKLKVESGSNDKPTVTIPRGCTTGGSAFPSPHTPVSPVAPPAHKEKPAPPPKREAEPMVTLDDLFKKTSAKPNIYYLPLTEAQVAAKAQHKLLFAKFERKYDDISYISRLAHFLHFSLGNFTYLIIFDERNDLFEAG</sequence>
<dbReference type="InterPro" id="IPR034257">
    <property type="entry name" value="Acinus_RRM"/>
</dbReference>
<evidence type="ECO:0000256" key="2">
    <source>
        <dbReference type="SAM" id="MobiDB-lite"/>
    </source>
</evidence>